<feature type="binding site" evidence="6">
    <location>
        <position position="314"/>
    </location>
    <ligand>
        <name>Zn(2+)</name>
        <dbReference type="ChEBI" id="CHEBI:29105"/>
    </ligand>
</feature>
<dbReference type="NCBIfam" id="TIGR00449">
    <property type="entry name" value="tgt_general"/>
    <property type="match status" value="1"/>
</dbReference>
<feature type="binding site" evidence="6">
    <location>
        <position position="344"/>
    </location>
    <ligand>
        <name>Zn(2+)</name>
        <dbReference type="ChEBI" id="CHEBI:29105"/>
    </ligand>
</feature>
<comment type="catalytic activity">
    <reaction evidence="6">
        <text>guanosine(34) in tRNA + queuine = queuosine(34) in tRNA + guanine</text>
        <dbReference type="Rhea" id="RHEA:16633"/>
        <dbReference type="Rhea" id="RHEA-COMP:10341"/>
        <dbReference type="Rhea" id="RHEA-COMP:18571"/>
        <dbReference type="ChEBI" id="CHEBI:16235"/>
        <dbReference type="ChEBI" id="CHEBI:17433"/>
        <dbReference type="ChEBI" id="CHEBI:74269"/>
        <dbReference type="ChEBI" id="CHEBI:194431"/>
        <dbReference type="EC" id="2.4.2.64"/>
    </reaction>
</comment>
<keyword evidence="3 6" id="KW-0819">tRNA processing</keyword>
<comment type="cofactor">
    <cofactor evidence="6">
        <name>Zn(2+)</name>
        <dbReference type="ChEBI" id="CHEBI:29105"/>
    </cofactor>
</comment>
<dbReference type="NCBIfam" id="TIGR00430">
    <property type="entry name" value="Q_tRNA_tgt"/>
    <property type="match status" value="1"/>
</dbReference>
<comment type="caution">
    <text evidence="6">Lacks conserved residue(s) required for the propagation of feature annotation.</text>
</comment>
<evidence type="ECO:0000256" key="3">
    <source>
        <dbReference type="ARBA" id="ARBA00022694"/>
    </source>
</evidence>
<name>A0ABQ9XZ06_9EUKA</name>
<feature type="compositionally biased region" description="Basic and acidic residues" evidence="7">
    <location>
        <begin position="460"/>
        <end position="476"/>
    </location>
</feature>
<dbReference type="Proteomes" id="UP001281761">
    <property type="component" value="Unassembled WGS sequence"/>
</dbReference>
<organism evidence="9 10">
    <name type="scientific">Blattamonas nauphoetae</name>
    <dbReference type="NCBI Taxonomy" id="2049346"/>
    <lineage>
        <taxon>Eukaryota</taxon>
        <taxon>Metamonada</taxon>
        <taxon>Preaxostyla</taxon>
        <taxon>Oxymonadida</taxon>
        <taxon>Blattamonas</taxon>
    </lineage>
</organism>
<keyword evidence="4 6" id="KW-0479">Metal-binding</keyword>
<dbReference type="EC" id="2.4.2.64" evidence="6"/>
<feature type="binding site" evidence="6">
    <location>
        <position position="152"/>
    </location>
    <ligand>
        <name>substrate</name>
    </ligand>
</feature>
<comment type="subunit">
    <text evidence="6">Heterodimer of a catalytic subunit and an accessory subunit.</text>
</comment>
<feature type="binding site" evidence="6">
    <location>
        <position position="319"/>
    </location>
    <ligand>
        <name>Zn(2+)</name>
        <dbReference type="ChEBI" id="CHEBI:29105"/>
    </ligand>
</feature>
<feature type="active site" description="Proton acceptor" evidence="6">
    <location>
        <position position="98"/>
    </location>
</feature>
<comment type="caution">
    <text evidence="9">The sequence shown here is derived from an EMBL/GenBank/DDBJ whole genome shotgun (WGS) entry which is preliminary data.</text>
</comment>
<comment type="subcellular location">
    <subcellularLocation>
        <location evidence="6">Cytoplasm</location>
    </subcellularLocation>
</comment>
<evidence type="ECO:0000256" key="5">
    <source>
        <dbReference type="ARBA" id="ARBA00022833"/>
    </source>
</evidence>
<dbReference type="Gene3D" id="3.20.20.105">
    <property type="entry name" value="Queuine tRNA-ribosyltransferase-like"/>
    <property type="match status" value="1"/>
</dbReference>
<dbReference type="Pfam" id="PF01702">
    <property type="entry name" value="TGT"/>
    <property type="match status" value="1"/>
</dbReference>
<feature type="domain" description="tRNA-guanine(15) transglycosylase-like" evidence="8">
    <location>
        <begin position="21"/>
        <end position="375"/>
    </location>
</feature>
<accession>A0ABQ9XZ06</accession>
<evidence type="ECO:0000256" key="4">
    <source>
        <dbReference type="ARBA" id="ARBA00022723"/>
    </source>
</evidence>
<evidence type="ECO:0000313" key="9">
    <source>
        <dbReference type="EMBL" id="KAK2956720.1"/>
    </source>
</evidence>
<evidence type="ECO:0000259" key="8">
    <source>
        <dbReference type="Pfam" id="PF01702"/>
    </source>
</evidence>
<protein>
    <recommendedName>
        <fullName evidence="6">Queuine tRNA-ribosyltransferase catalytic subunit 1</fullName>
        <ecNumber evidence="6">2.4.2.64</ecNumber>
    </recommendedName>
    <alternativeName>
        <fullName evidence="6">Guanine insertion enzyme</fullName>
    </alternativeName>
    <alternativeName>
        <fullName evidence="6">tRNA-guanine transglycosylase</fullName>
    </alternativeName>
</protein>
<feature type="region of interest" description="Disordered" evidence="7">
    <location>
        <begin position="452"/>
        <end position="476"/>
    </location>
</feature>
<feature type="binding site" evidence="6">
    <location>
        <position position="195"/>
    </location>
    <ligand>
        <name>substrate</name>
    </ligand>
</feature>
<feature type="binding site" evidence="6">
    <location>
        <position position="316"/>
    </location>
    <ligand>
        <name>Zn(2+)</name>
        <dbReference type="ChEBI" id="CHEBI:29105"/>
    </ligand>
</feature>
<evidence type="ECO:0000256" key="2">
    <source>
        <dbReference type="ARBA" id="ARBA00022679"/>
    </source>
</evidence>
<keyword evidence="2 6" id="KW-0808">Transferase</keyword>
<gene>
    <name evidence="9" type="ORF">BLNAU_8354</name>
</gene>
<sequence length="476" mass="52879">MEKEAATPALRFETHETWNYARRSTLTLPHGPCRTPMFMPVGTQGAMKGITSAQMVELDVDLMLSNTYWMNFRPGPDVVKELGGLHGLMSWPKNILTDSGGFQMVSLLDLSTVTEEGVTFKSPVNGEMTLLTPEESISIQNRLGADIIMALDDVIPSVTTGPRVLEAQERTIRWLDRCYAAHSRPHDQNLFAIVQGGLDLDLRRKCVDAFLQRDDHIPGYAIGGLSGGEEKDIFWRVVANTCAMLPPGKPRYVMGVGYPVDIVVCVAVGADMFDCVYPCRTARFGTALADVPGGVVQLRSDKFTNDQTVIDKNCKCFICKGGMTRSRLHQVACQEGGGELITYHNIAYMMNLTARLRAAITNGTFPQFVISFMKTIFPRRVDVPDWICNALAYAKISSNLLEEHYPANEQLVIDDSVFMTMVKEAGSGHIKSPYHVKDRNIHGFQKMRNVVKEGEEEGEEVPKEKTGGKKAKMEME</sequence>
<dbReference type="EMBL" id="JARBJD010000053">
    <property type="protein sequence ID" value="KAK2956720.1"/>
    <property type="molecule type" value="Genomic_DNA"/>
</dbReference>
<dbReference type="HAMAP" id="MF_00168">
    <property type="entry name" value="Q_tRNA_Tgt"/>
    <property type="match status" value="1"/>
</dbReference>
<proteinExistence type="inferred from homology"/>
<dbReference type="InterPro" id="IPR004803">
    <property type="entry name" value="TGT"/>
</dbReference>
<evidence type="ECO:0000313" key="10">
    <source>
        <dbReference type="Proteomes" id="UP001281761"/>
    </source>
</evidence>
<comment type="function">
    <text evidence="6">Catalytic subunit of the queuine tRNA-ribosyltransferase (TGT) that catalyzes the base-exchange of a guanine (G) residue with queuine (Q) at position 34 (anticodon wobble position) in tRNAs with GU(N) anticodons (tRNA-Asp, -Asn, -His and -Tyr), resulting in the hypermodified nucleoside queuosine (7-(((4,5-cis-dihydroxy-2-cyclopenten-1-yl)amino)methyl)-7-deazaguanosine). Catalysis occurs through a double-displacement mechanism. The nucleophile active site attacks the C1' of nucleotide 34 to detach the guanine base from the RNA, forming a covalent enzyme-RNA intermediate. The proton acceptor active site deprotonates the incoming queuine, allowing a nucleophilic attack on the C1' of the ribose to form the product.</text>
</comment>
<reference evidence="9 10" key="1">
    <citation type="journal article" date="2022" name="bioRxiv">
        <title>Genomics of Preaxostyla Flagellates Illuminates Evolutionary Transitions and the Path Towards Mitochondrial Loss.</title>
        <authorList>
            <person name="Novak L.V.F."/>
            <person name="Treitli S.C."/>
            <person name="Pyrih J."/>
            <person name="Halakuc P."/>
            <person name="Pipaliya S.V."/>
            <person name="Vacek V."/>
            <person name="Brzon O."/>
            <person name="Soukal P."/>
            <person name="Eme L."/>
            <person name="Dacks J.B."/>
            <person name="Karnkowska A."/>
            <person name="Elias M."/>
            <person name="Hampl V."/>
        </authorList>
    </citation>
    <scope>NUCLEOTIDE SEQUENCE [LARGE SCALE GENOMIC DNA]</scope>
    <source>
        <strain evidence="9">NAU3</strain>
        <tissue evidence="9">Gut</tissue>
    </source>
</reference>
<evidence type="ECO:0000256" key="7">
    <source>
        <dbReference type="SAM" id="MobiDB-lite"/>
    </source>
</evidence>
<keyword evidence="6" id="KW-0963">Cytoplasm</keyword>
<dbReference type="GO" id="GO:0008479">
    <property type="term" value="F:tRNA-guanosine(34) queuine transglycosylase activity"/>
    <property type="evidence" value="ECO:0007669"/>
    <property type="project" value="UniProtKB-EC"/>
</dbReference>
<feature type="binding site" evidence="6">
    <location>
        <begin position="98"/>
        <end position="102"/>
    </location>
    <ligand>
        <name>substrate</name>
    </ligand>
</feature>
<dbReference type="PANTHER" id="PTHR43530:SF1">
    <property type="entry name" value="QUEUINE TRNA-RIBOSYLTRANSFERASE CATALYTIC SUBUNIT 1"/>
    <property type="match status" value="1"/>
</dbReference>
<feature type="region of interest" description="RNA binding" evidence="6">
    <location>
        <begin position="255"/>
        <end position="261"/>
    </location>
</feature>
<feature type="active site" description="Nucleophile" evidence="6">
    <location>
        <position position="274"/>
    </location>
</feature>
<dbReference type="InterPro" id="IPR002616">
    <property type="entry name" value="tRNA_ribo_trans-like"/>
</dbReference>
<keyword evidence="1 6" id="KW-0328">Glycosyltransferase</keyword>
<dbReference type="PANTHER" id="PTHR43530">
    <property type="entry name" value="QUEUINE TRNA-RIBOSYLTRANSFERASE CATALYTIC SUBUNIT 1"/>
    <property type="match status" value="1"/>
</dbReference>
<keyword evidence="10" id="KW-1185">Reference proteome</keyword>
<evidence type="ECO:0000256" key="1">
    <source>
        <dbReference type="ARBA" id="ARBA00022676"/>
    </source>
</evidence>
<evidence type="ECO:0000256" key="6">
    <source>
        <dbReference type="HAMAP-Rule" id="MF_03218"/>
    </source>
</evidence>
<dbReference type="InterPro" id="IPR036511">
    <property type="entry name" value="TGT-like_sf"/>
</dbReference>
<dbReference type="SUPFAM" id="SSF51713">
    <property type="entry name" value="tRNA-guanine transglycosylase"/>
    <property type="match status" value="1"/>
</dbReference>
<keyword evidence="5 6" id="KW-0862">Zinc</keyword>
<comment type="similarity">
    <text evidence="6">Belongs to the queuine tRNA-ribosyltransferase family.</text>
</comment>
<feature type="binding site" evidence="6">
    <location>
        <position position="224"/>
    </location>
    <ligand>
        <name>substrate</name>
    </ligand>
</feature>